<organism evidence="5 6">
    <name type="scientific">Agrobacterium vitis</name>
    <name type="common">Rhizobium vitis</name>
    <dbReference type="NCBI Taxonomy" id="373"/>
    <lineage>
        <taxon>Bacteria</taxon>
        <taxon>Pseudomonadati</taxon>
        <taxon>Pseudomonadota</taxon>
        <taxon>Alphaproteobacteria</taxon>
        <taxon>Hyphomicrobiales</taxon>
        <taxon>Rhizobiaceae</taxon>
        <taxon>Rhizobium/Agrobacterium group</taxon>
        <taxon>Agrobacterium</taxon>
    </lineage>
</organism>
<name>A0AAE2REL0_AGRVI</name>
<protein>
    <submittedName>
        <fullName evidence="5">NUDIX domain-containing protein</fullName>
    </submittedName>
</protein>
<dbReference type="InterPro" id="IPR015797">
    <property type="entry name" value="NUDIX_hydrolase-like_dom_sf"/>
</dbReference>
<evidence type="ECO:0000256" key="3">
    <source>
        <dbReference type="RuleBase" id="RU003476"/>
    </source>
</evidence>
<dbReference type="InterPro" id="IPR020476">
    <property type="entry name" value="Nudix_hydrolase"/>
</dbReference>
<feature type="domain" description="Nudix hydrolase" evidence="4">
    <location>
        <begin position="16"/>
        <end position="151"/>
    </location>
</feature>
<dbReference type="Pfam" id="PF00293">
    <property type="entry name" value="NUDIX"/>
    <property type="match status" value="1"/>
</dbReference>
<dbReference type="PRINTS" id="PR00502">
    <property type="entry name" value="NUDIXFAMILY"/>
</dbReference>
<evidence type="ECO:0000313" key="6">
    <source>
        <dbReference type="Proteomes" id="UP000655037"/>
    </source>
</evidence>
<gene>
    <name evidence="5" type="ORF">IEI95_012550</name>
</gene>
<dbReference type="PROSITE" id="PS51462">
    <property type="entry name" value="NUDIX"/>
    <property type="match status" value="1"/>
</dbReference>
<reference evidence="5" key="1">
    <citation type="submission" date="2020-11" db="EMBL/GenBank/DDBJ databases">
        <title>Agrobacterium vitis strain K377 genome.</title>
        <authorList>
            <person name="Xi H."/>
        </authorList>
    </citation>
    <scope>NUCLEOTIDE SEQUENCE</scope>
    <source>
        <strain evidence="5">K377</strain>
    </source>
</reference>
<dbReference type="InterPro" id="IPR020084">
    <property type="entry name" value="NUDIX_hydrolase_CS"/>
</dbReference>
<accession>A0AAE2REL0</accession>
<dbReference type="InterPro" id="IPR000086">
    <property type="entry name" value="NUDIX_hydrolase_dom"/>
</dbReference>
<dbReference type="Gene3D" id="3.90.79.10">
    <property type="entry name" value="Nucleoside Triphosphate Pyrophosphohydrolase"/>
    <property type="match status" value="1"/>
</dbReference>
<evidence type="ECO:0000256" key="2">
    <source>
        <dbReference type="ARBA" id="ARBA00022801"/>
    </source>
</evidence>
<dbReference type="Proteomes" id="UP000655037">
    <property type="component" value="Unassembled WGS sequence"/>
</dbReference>
<dbReference type="AlphaFoldDB" id="A0AAE2REL0"/>
<comment type="similarity">
    <text evidence="3">Belongs to the Nudix hydrolase family.</text>
</comment>
<evidence type="ECO:0000256" key="1">
    <source>
        <dbReference type="ARBA" id="ARBA00001946"/>
    </source>
</evidence>
<evidence type="ECO:0000313" key="5">
    <source>
        <dbReference type="EMBL" id="MBF2715042.1"/>
    </source>
</evidence>
<dbReference type="PANTHER" id="PTHR43046">
    <property type="entry name" value="GDP-MANNOSE MANNOSYL HYDROLASE"/>
    <property type="match status" value="1"/>
</dbReference>
<dbReference type="GO" id="GO:0016787">
    <property type="term" value="F:hydrolase activity"/>
    <property type="evidence" value="ECO:0007669"/>
    <property type="project" value="UniProtKB-KW"/>
</dbReference>
<dbReference type="PANTHER" id="PTHR43046:SF14">
    <property type="entry name" value="MUTT_NUDIX FAMILY PROTEIN"/>
    <property type="match status" value="1"/>
</dbReference>
<sequence length="169" mass="19683">MTLERHMIRLDKKPQLFTFRVAGVILQNDHLLVQKGANNPYWSLPGGRAEIGENSEQTIIREMHEEINRTVKIERLLWTVENFYSVGDYKAHVLGFFYLLKVEKPLPFHPYDIVHCVIDGPTEVLFRWIPATAAAFKTYDVRPAFLGRFMGNLPERVEHLIVDEDSHDH</sequence>
<keyword evidence="2 3" id="KW-0378">Hydrolase</keyword>
<comment type="cofactor">
    <cofactor evidence="1">
        <name>Mg(2+)</name>
        <dbReference type="ChEBI" id="CHEBI:18420"/>
    </cofactor>
</comment>
<dbReference type="RefSeq" id="WP_156535952.1">
    <property type="nucleotide sequence ID" value="NZ_JACXXJ020000005.1"/>
</dbReference>
<dbReference type="PROSITE" id="PS00893">
    <property type="entry name" value="NUDIX_BOX"/>
    <property type="match status" value="1"/>
</dbReference>
<dbReference type="SUPFAM" id="SSF55811">
    <property type="entry name" value="Nudix"/>
    <property type="match status" value="1"/>
</dbReference>
<comment type="caution">
    <text evidence="5">The sequence shown here is derived from an EMBL/GenBank/DDBJ whole genome shotgun (WGS) entry which is preliminary data.</text>
</comment>
<dbReference type="CDD" id="cd04688">
    <property type="entry name" value="NUDIX_Hydrolase"/>
    <property type="match status" value="1"/>
</dbReference>
<proteinExistence type="inferred from homology"/>
<dbReference type="EMBL" id="JACXXJ020000005">
    <property type="protein sequence ID" value="MBF2715042.1"/>
    <property type="molecule type" value="Genomic_DNA"/>
</dbReference>
<evidence type="ECO:0000259" key="4">
    <source>
        <dbReference type="PROSITE" id="PS51462"/>
    </source>
</evidence>